<keyword evidence="3" id="KW-1185">Reference proteome</keyword>
<organism evidence="2 3">
    <name type="scientific">Penicillium bovifimosum</name>
    <dbReference type="NCBI Taxonomy" id="126998"/>
    <lineage>
        <taxon>Eukaryota</taxon>
        <taxon>Fungi</taxon>
        <taxon>Dikarya</taxon>
        <taxon>Ascomycota</taxon>
        <taxon>Pezizomycotina</taxon>
        <taxon>Eurotiomycetes</taxon>
        <taxon>Eurotiomycetidae</taxon>
        <taxon>Eurotiales</taxon>
        <taxon>Aspergillaceae</taxon>
        <taxon>Penicillium</taxon>
    </lineage>
</organism>
<accession>A0A9W9L7L2</accession>
<dbReference type="EMBL" id="JAPQKL010000002">
    <property type="protein sequence ID" value="KAJ5143145.1"/>
    <property type="molecule type" value="Genomic_DNA"/>
</dbReference>
<evidence type="ECO:0000256" key="1">
    <source>
        <dbReference type="SAM" id="MobiDB-lite"/>
    </source>
</evidence>
<dbReference type="RefSeq" id="XP_056524789.1">
    <property type="nucleotide sequence ID" value="XM_056662676.1"/>
</dbReference>
<dbReference type="AlphaFoldDB" id="A0A9W9L7L2"/>
<reference evidence="2" key="1">
    <citation type="submission" date="2022-11" db="EMBL/GenBank/DDBJ databases">
        <authorList>
            <person name="Petersen C."/>
        </authorList>
    </citation>
    <scope>NUCLEOTIDE SEQUENCE</scope>
    <source>
        <strain evidence="2">IBT 22155</strain>
    </source>
</reference>
<dbReference type="Proteomes" id="UP001149079">
    <property type="component" value="Unassembled WGS sequence"/>
</dbReference>
<reference evidence="2" key="2">
    <citation type="journal article" date="2023" name="IMA Fungus">
        <title>Comparative genomic study of the Penicillium genus elucidates a diverse pangenome and 15 lateral gene transfer events.</title>
        <authorList>
            <person name="Petersen C."/>
            <person name="Sorensen T."/>
            <person name="Nielsen M.R."/>
            <person name="Sondergaard T.E."/>
            <person name="Sorensen J.L."/>
            <person name="Fitzpatrick D.A."/>
            <person name="Frisvad J.C."/>
            <person name="Nielsen K.L."/>
        </authorList>
    </citation>
    <scope>NUCLEOTIDE SEQUENCE</scope>
    <source>
        <strain evidence="2">IBT 22155</strain>
    </source>
</reference>
<evidence type="ECO:0000313" key="3">
    <source>
        <dbReference type="Proteomes" id="UP001149079"/>
    </source>
</evidence>
<gene>
    <name evidence="2" type="ORF">N7515_001932</name>
</gene>
<name>A0A9W9L7L2_9EURO</name>
<sequence>MAPRRKSQQQAKELPPTSARPRRAAPARDTGGDSESTLPPMPSARPRVQHAGSLSDLAPPRPSGPQELQQIVGMVRP</sequence>
<proteinExistence type="predicted"/>
<evidence type="ECO:0000313" key="2">
    <source>
        <dbReference type="EMBL" id="KAJ5143145.1"/>
    </source>
</evidence>
<feature type="region of interest" description="Disordered" evidence="1">
    <location>
        <begin position="1"/>
        <end position="77"/>
    </location>
</feature>
<protein>
    <submittedName>
        <fullName evidence="2">Uncharacterized protein</fullName>
    </submittedName>
</protein>
<dbReference type="GeneID" id="81401846"/>
<comment type="caution">
    <text evidence="2">The sequence shown here is derived from an EMBL/GenBank/DDBJ whole genome shotgun (WGS) entry which is preliminary data.</text>
</comment>